<dbReference type="EMBL" id="KV426020">
    <property type="protein sequence ID" value="KZV91801.1"/>
    <property type="molecule type" value="Genomic_DNA"/>
</dbReference>
<feature type="region of interest" description="Disordered" evidence="2">
    <location>
        <begin position="29"/>
        <end position="55"/>
    </location>
</feature>
<dbReference type="OrthoDB" id="3268409at2759"/>
<organism evidence="3 4">
    <name type="scientific">Exidia glandulosa HHB12029</name>
    <dbReference type="NCBI Taxonomy" id="1314781"/>
    <lineage>
        <taxon>Eukaryota</taxon>
        <taxon>Fungi</taxon>
        <taxon>Dikarya</taxon>
        <taxon>Basidiomycota</taxon>
        <taxon>Agaricomycotina</taxon>
        <taxon>Agaricomycetes</taxon>
        <taxon>Auriculariales</taxon>
        <taxon>Exidiaceae</taxon>
        <taxon>Exidia</taxon>
    </lineage>
</organism>
<dbReference type="Proteomes" id="UP000077266">
    <property type="component" value="Unassembled WGS sequence"/>
</dbReference>
<feature type="compositionally biased region" description="Polar residues" evidence="2">
    <location>
        <begin position="91"/>
        <end position="105"/>
    </location>
</feature>
<feature type="coiled-coil region" evidence="1">
    <location>
        <begin position="972"/>
        <end position="1022"/>
    </location>
</feature>
<dbReference type="AlphaFoldDB" id="A0A165HD91"/>
<sequence>MADDGWAAMLDSAHNGVLRLFEDILQPTADNSVPSERDSTTLHSSLATGSNDFASPSRFDARTFVPQQGDTMLNSRHLLDLYETDYRNDDNSTPPDTVNNSTPSFTRDDSRTPSHVNHGIGVLPTPQVDLSTRLSPQDWGEAARRELDSPLSPGLAAAPTLPRPSEQRGPSSAPDPARSPSLSLRTLPVPDQMDPPLPQFSAHPESTKLRGSRWTVTRESTVSHVYIHPAESVIEYPHTERDSVAHIFPITPHRDSNTDRVSYTSPLGNIIYSRSDTGSARRRKCQLFTTVLGDKVDPAMRFTRTEGTCAGAKICSYSDPHAARSPHSFCTPELLRQRVANDEAARGFDDYSCLSPRRILHEQTLGVATALRQRGCAYELNAAEAEELDLDPREMKCPGELKVVHDKEGNATVKCEFYSTRRRGHRYSADCIRDCDVEYLEALFDNDSPEIQRIEDLAKSDGYGPLVACPYTTSSNAQRKECPFLHRPAAEGPLQHGTLEPLTCSAKFVLFAPTGDDLFRCPYVILICTGVHSHSIPLPTKTPLAKQQQLYEILSMLGPALADLTPRRLMRNGIVQAKLKELLPDIPQPTLADLHPSFANRDHLASLITPVKKQSFPSGTDFAGMQAQYDSEQQLPRDAQYIRRVKEVTLDTGEVLRFVLCMFAAQSRRFHDAIWQLSDITFKRAPPWNEFVVGAWDHRRRSTDVFCRVFCDSKSAEAQCYILLEIDDVVHEDTGAYLKWRHIDSNSLGEFVGRYGLSLDLDIAGAKAYGLYFIAICLRRCPEKFDLHEPLRLLISLSWFEHLWRVVHACEWHTVVRIMMSAATEPEKAIMRGMINASKEKIMRSVEQLRAGSKAAQDWVEHKINSKFILPALCREMSFIPLEIWAIGDRTTSLLEGAHADANLEGKFLALLPAVERGRAFDFARCKSFQMMQTHGIRAHYHEVTPERRSDKKIHRRDLKVSKNLAQRDSDLQSIHDKIDDAEKKLDKAMERERRATSAPSRLKARAAIDKLQRTIAQLRDRGATLPLGTGRVPCIIDPDAMDALSPSTSFDDQDDMLFFPPSPPAATSSYLHPSTDIPTNPTLSTANAIAVCVARGGHQYDYYDPSAVNSLSLCGGFYVIEGAPTYDLSHMWHTFDENTPYTPSPRTSDPLVSSIDENSELALAMIPFNQ</sequence>
<evidence type="ECO:0000313" key="4">
    <source>
        <dbReference type="Proteomes" id="UP000077266"/>
    </source>
</evidence>
<feature type="compositionally biased region" description="Polar residues" evidence="2">
    <location>
        <begin position="41"/>
        <end position="54"/>
    </location>
</feature>
<dbReference type="InParanoid" id="A0A165HD91"/>
<keyword evidence="4" id="KW-1185">Reference proteome</keyword>
<protein>
    <submittedName>
        <fullName evidence="3">Uncharacterized protein</fullName>
    </submittedName>
</protein>
<feature type="region of interest" description="Disordered" evidence="2">
    <location>
        <begin position="85"/>
        <end position="214"/>
    </location>
</feature>
<accession>A0A165HD91</accession>
<feature type="compositionally biased region" description="Low complexity" evidence="2">
    <location>
        <begin position="170"/>
        <end position="185"/>
    </location>
</feature>
<name>A0A165HD91_EXIGL</name>
<evidence type="ECO:0000313" key="3">
    <source>
        <dbReference type="EMBL" id="KZV91801.1"/>
    </source>
</evidence>
<evidence type="ECO:0000256" key="1">
    <source>
        <dbReference type="SAM" id="Coils"/>
    </source>
</evidence>
<reference evidence="3 4" key="1">
    <citation type="journal article" date="2016" name="Mol. Biol. Evol.">
        <title>Comparative Genomics of Early-Diverging Mushroom-Forming Fungi Provides Insights into the Origins of Lignocellulose Decay Capabilities.</title>
        <authorList>
            <person name="Nagy L.G."/>
            <person name="Riley R."/>
            <person name="Tritt A."/>
            <person name="Adam C."/>
            <person name="Daum C."/>
            <person name="Floudas D."/>
            <person name="Sun H."/>
            <person name="Yadav J.S."/>
            <person name="Pangilinan J."/>
            <person name="Larsson K.H."/>
            <person name="Matsuura K."/>
            <person name="Barry K."/>
            <person name="Labutti K."/>
            <person name="Kuo R."/>
            <person name="Ohm R.A."/>
            <person name="Bhattacharya S.S."/>
            <person name="Shirouzu T."/>
            <person name="Yoshinaga Y."/>
            <person name="Martin F.M."/>
            <person name="Grigoriev I.V."/>
            <person name="Hibbett D.S."/>
        </authorList>
    </citation>
    <scope>NUCLEOTIDE SEQUENCE [LARGE SCALE GENOMIC DNA]</scope>
    <source>
        <strain evidence="3 4">HHB12029</strain>
    </source>
</reference>
<keyword evidence="1" id="KW-0175">Coiled coil</keyword>
<evidence type="ECO:0000256" key="2">
    <source>
        <dbReference type="SAM" id="MobiDB-lite"/>
    </source>
</evidence>
<proteinExistence type="predicted"/>
<gene>
    <name evidence="3" type="ORF">EXIGLDRAFT_836864</name>
</gene>